<dbReference type="PANTHER" id="PTHR42949:SF3">
    <property type="entry name" value="ANAEROBIC GLYCEROL-3-PHOSPHATE DEHYDROGENASE SUBUNIT B"/>
    <property type="match status" value="1"/>
</dbReference>
<evidence type="ECO:0000256" key="1">
    <source>
        <dbReference type="ARBA" id="ARBA00023002"/>
    </source>
</evidence>
<dbReference type="InterPro" id="IPR036188">
    <property type="entry name" value="FAD/NAD-bd_sf"/>
</dbReference>
<dbReference type="HOGENOM" id="CLU_030705_0_0_9"/>
<dbReference type="PRINTS" id="PR00368">
    <property type="entry name" value="FADPNR"/>
</dbReference>
<name>A0A0H2YR67_CLOP1</name>
<dbReference type="EMBL" id="CP000246">
    <property type="protein sequence ID" value="ABG83410.1"/>
    <property type="molecule type" value="Genomic_DNA"/>
</dbReference>
<dbReference type="STRING" id="195103.CPF_2499"/>
<dbReference type="RefSeq" id="WP_003457394.1">
    <property type="nucleotide sequence ID" value="NC_008261.1"/>
</dbReference>
<dbReference type="GO" id="GO:0016491">
    <property type="term" value="F:oxidoreductase activity"/>
    <property type="evidence" value="ECO:0007669"/>
    <property type="project" value="UniProtKB-KW"/>
</dbReference>
<dbReference type="eggNOG" id="COG0446">
    <property type="taxonomic scope" value="Bacteria"/>
</dbReference>
<sequence>MENILCEYDVVVVGGGISGMAAAIRSKENGIGKVLLLEREDVLGGVLNHCIHCGFGKEILGEAVTGSEFVEYLVDKVHKLGIDVKLNTTVLEISKDKEISYVNPDEGMKKMKTRAIVLSTGSREKFKGNVSVPLNKFTGIYTSGTAHRFINLYGYLPGKKIVIIGSHDSDMIVARRLIIEGAKVEAIIESKDYLNSSQYIVENIIEAFDIPVKLGYTVNEVLGTERVEGVIISKGGEEESFIKCDSLLISVPWIPESALGKKMGLRISNSSETILVNENFETSEGGIFACGNVLHAYELSDLATKEGFKVGDAIKEYLEN</sequence>
<organism evidence="3 4">
    <name type="scientific">Clostridium perfringens (strain ATCC 13124 / DSM 756 / JCM 1290 / NCIMB 6125 / NCTC 8237 / Type A)</name>
    <dbReference type="NCBI Taxonomy" id="195103"/>
    <lineage>
        <taxon>Bacteria</taxon>
        <taxon>Bacillati</taxon>
        <taxon>Bacillota</taxon>
        <taxon>Clostridia</taxon>
        <taxon>Eubacteriales</taxon>
        <taxon>Clostridiaceae</taxon>
        <taxon>Clostridium</taxon>
    </lineage>
</organism>
<protein>
    <submittedName>
        <fullName evidence="3">Oxidoreductase, pyridine nucleotide-disulphide family</fullName>
    </submittedName>
</protein>
<dbReference type="InterPro" id="IPR023753">
    <property type="entry name" value="FAD/NAD-binding_dom"/>
</dbReference>
<keyword evidence="1" id="KW-0560">Oxidoreductase</keyword>
<evidence type="ECO:0000313" key="3">
    <source>
        <dbReference type="EMBL" id="ABG83410.1"/>
    </source>
</evidence>
<reference evidence="3 4" key="1">
    <citation type="journal article" date="2006" name="Genome Res.">
        <title>Skewed genomic variability in strains of the toxigenic bacterial pathogen, Clostridium perfringens.</title>
        <authorList>
            <person name="Myers G.S."/>
            <person name="Rasko D.A."/>
            <person name="Cheung J.K."/>
            <person name="Ravel J."/>
            <person name="Seshadri R."/>
            <person name="Deboy R.T."/>
            <person name="Ren Q."/>
            <person name="Varga J."/>
            <person name="Awad M.M."/>
            <person name="Brinkac L.M."/>
            <person name="Daugherty S.C."/>
            <person name="Haft D.H."/>
            <person name="Dodson R.J."/>
            <person name="Madupu R."/>
            <person name="Nelson W.C."/>
            <person name="Rosovitz M.J."/>
            <person name="Sullivan S.A."/>
            <person name="Khouri H."/>
            <person name="Dimitrov G.I."/>
            <person name="Watkins K.L."/>
            <person name="Mulligan S."/>
            <person name="Benton J."/>
            <person name="Radune D."/>
            <person name="Fisher D.J."/>
            <person name="Atkins H.S."/>
            <person name="Hiscox T."/>
            <person name="Jost B.H."/>
            <person name="Billington S.J."/>
            <person name="Songer J.G."/>
            <person name="McClane B.A."/>
            <person name="Titball R.W."/>
            <person name="Rood J.I."/>
            <person name="Melville S.B."/>
            <person name="Paulsen I.T."/>
        </authorList>
    </citation>
    <scope>NUCLEOTIDE SEQUENCE [LARGE SCALE GENOMIC DNA]</scope>
    <source>
        <strain evidence="4">ATCC 13124 / DSM 756 / JCM 1290 / NCIMB 6125 / NCTC 8237 / S 107 / Type A</strain>
    </source>
</reference>
<dbReference type="PRINTS" id="PR00469">
    <property type="entry name" value="PNDRDTASEII"/>
</dbReference>
<keyword evidence="4" id="KW-1185">Reference proteome</keyword>
<dbReference type="PANTHER" id="PTHR42949">
    <property type="entry name" value="ANAEROBIC GLYCEROL-3-PHOSPHATE DEHYDROGENASE SUBUNIT B"/>
    <property type="match status" value="1"/>
</dbReference>
<proteinExistence type="predicted"/>
<dbReference type="KEGG" id="cpf:CPF_2499"/>
<evidence type="ECO:0000259" key="2">
    <source>
        <dbReference type="Pfam" id="PF07992"/>
    </source>
</evidence>
<feature type="domain" description="FAD/NAD(P)-binding" evidence="2">
    <location>
        <begin position="8"/>
        <end position="307"/>
    </location>
</feature>
<dbReference type="Pfam" id="PF07992">
    <property type="entry name" value="Pyr_redox_2"/>
    <property type="match status" value="1"/>
</dbReference>
<dbReference type="AlphaFoldDB" id="A0A0H2YR67"/>
<dbReference type="SUPFAM" id="SSF51905">
    <property type="entry name" value="FAD/NAD(P)-binding domain"/>
    <property type="match status" value="2"/>
</dbReference>
<accession>A0A0H2YR67</accession>
<dbReference type="Proteomes" id="UP000001823">
    <property type="component" value="Chromosome"/>
</dbReference>
<evidence type="ECO:0000313" key="4">
    <source>
        <dbReference type="Proteomes" id="UP000001823"/>
    </source>
</evidence>
<dbReference type="PaxDb" id="195103-CPF_2499"/>
<dbReference type="InterPro" id="IPR051691">
    <property type="entry name" value="Metab_Enz_Cyan_OpOx_G3PDH"/>
</dbReference>
<dbReference type="Gene3D" id="3.50.50.60">
    <property type="entry name" value="FAD/NAD(P)-binding domain"/>
    <property type="match status" value="2"/>
</dbReference>
<gene>
    <name evidence="3" type="ordered locus">CPF_2499</name>
</gene>